<proteinExistence type="predicted"/>
<evidence type="ECO:0000313" key="1">
    <source>
        <dbReference type="EMBL" id="MBK9982192.1"/>
    </source>
</evidence>
<evidence type="ECO:0008006" key="3">
    <source>
        <dbReference type="Google" id="ProtNLM"/>
    </source>
</evidence>
<accession>A0A9D7SUN5</accession>
<sequence>MEDACGNIGTCVQLITVADTTAPVIICPASVVINCKDNTLPSANGKATATDYCTASLFIKITPTKMILARPVSAMAQDTSIESGQRRTSVEMLQHVRRPFKS</sequence>
<organism evidence="1 2">
    <name type="scientific">Candidatus Opimibacter skivensis</name>
    <dbReference type="NCBI Taxonomy" id="2982028"/>
    <lineage>
        <taxon>Bacteria</taxon>
        <taxon>Pseudomonadati</taxon>
        <taxon>Bacteroidota</taxon>
        <taxon>Saprospiria</taxon>
        <taxon>Saprospirales</taxon>
        <taxon>Saprospiraceae</taxon>
        <taxon>Candidatus Opimibacter</taxon>
    </lineage>
</organism>
<dbReference type="AlphaFoldDB" id="A0A9D7SUN5"/>
<evidence type="ECO:0000313" key="2">
    <source>
        <dbReference type="Proteomes" id="UP000808337"/>
    </source>
</evidence>
<protein>
    <recommendedName>
        <fullName evidence="3">HYR domain-containing protein</fullName>
    </recommendedName>
</protein>
<dbReference type="Proteomes" id="UP000808337">
    <property type="component" value="Unassembled WGS sequence"/>
</dbReference>
<reference evidence="1 2" key="1">
    <citation type="submission" date="2020-10" db="EMBL/GenBank/DDBJ databases">
        <title>Connecting structure to function with the recovery of over 1000 high-quality activated sludge metagenome-assembled genomes encoding full-length rRNA genes using long-read sequencing.</title>
        <authorList>
            <person name="Singleton C.M."/>
            <person name="Petriglieri F."/>
            <person name="Kristensen J.M."/>
            <person name="Kirkegaard R.H."/>
            <person name="Michaelsen T.Y."/>
            <person name="Andersen M.H."/>
            <person name="Karst S.M."/>
            <person name="Dueholm M.S."/>
            <person name="Nielsen P.H."/>
            <person name="Albertsen M."/>
        </authorList>
    </citation>
    <scope>NUCLEOTIDE SEQUENCE [LARGE SCALE GENOMIC DNA]</scope>
    <source>
        <strain evidence="1">Ribe_18-Q3-R11-54_MAXAC.273</strain>
    </source>
</reference>
<name>A0A9D7SUN5_9BACT</name>
<comment type="caution">
    <text evidence="1">The sequence shown here is derived from an EMBL/GenBank/DDBJ whole genome shotgun (WGS) entry which is preliminary data.</text>
</comment>
<gene>
    <name evidence="1" type="ORF">IPP15_07160</name>
</gene>
<dbReference type="EMBL" id="JADKGY010000004">
    <property type="protein sequence ID" value="MBK9982192.1"/>
    <property type="molecule type" value="Genomic_DNA"/>
</dbReference>